<reference evidence="1 2" key="1">
    <citation type="submission" date="2016-11" db="EMBL/GenBank/DDBJ databases">
        <title>Study of marine rhodopsin-containing bacteria.</title>
        <authorList>
            <person name="Yoshizawa S."/>
            <person name="Kumagai Y."/>
            <person name="Kogure K."/>
        </authorList>
    </citation>
    <scope>NUCLEOTIDE SEQUENCE [LARGE SCALE GENOMIC DNA]</scope>
    <source>
        <strain evidence="1 2">SG-29</strain>
    </source>
</reference>
<dbReference type="InParanoid" id="A0A259TZ36"/>
<proteinExistence type="predicted"/>
<evidence type="ECO:0000313" key="2">
    <source>
        <dbReference type="Proteomes" id="UP000216446"/>
    </source>
</evidence>
<dbReference type="Proteomes" id="UP000216446">
    <property type="component" value="Unassembled WGS sequence"/>
</dbReference>
<keyword evidence="2" id="KW-1185">Reference proteome</keyword>
<evidence type="ECO:0000313" key="1">
    <source>
        <dbReference type="EMBL" id="OZC02848.1"/>
    </source>
</evidence>
<sequence length="111" mass="12396">MIPITVYLQTPDEGEPYRQLFQQQFYEVPAVGSLVRVFVADRVDVYVVQEIYHDFRSGPQGPSPLPISIVVTTPNTDSPKEAEARAHSEIDGAWGSEFQGFARETNSPRLG</sequence>
<comment type="caution">
    <text evidence="1">The sequence shown here is derived from an EMBL/GenBank/DDBJ whole genome shotgun (WGS) entry which is preliminary data.</text>
</comment>
<dbReference type="AlphaFoldDB" id="A0A259TZ36"/>
<dbReference type="EMBL" id="MQWB01000001">
    <property type="protein sequence ID" value="OZC02848.1"/>
    <property type="molecule type" value="Genomic_DNA"/>
</dbReference>
<gene>
    <name evidence="1" type="ORF">BSZ36_07605</name>
</gene>
<accession>A0A259TZ36</accession>
<name>A0A259TZ36_9BACT</name>
<dbReference type="RefSeq" id="WP_094547521.1">
    <property type="nucleotide sequence ID" value="NZ_MQWB01000001.1"/>
</dbReference>
<organism evidence="1 2">
    <name type="scientific">Rubricoccus marinus</name>
    <dbReference type="NCBI Taxonomy" id="716817"/>
    <lineage>
        <taxon>Bacteria</taxon>
        <taxon>Pseudomonadati</taxon>
        <taxon>Rhodothermota</taxon>
        <taxon>Rhodothermia</taxon>
        <taxon>Rhodothermales</taxon>
        <taxon>Rubricoccaceae</taxon>
        <taxon>Rubricoccus</taxon>
    </lineage>
</organism>
<protein>
    <submittedName>
        <fullName evidence="1">Uncharacterized protein</fullName>
    </submittedName>
</protein>